<gene>
    <name evidence="2" type="ORF">SAMN04515666_10765</name>
</gene>
<dbReference type="STRING" id="1036779.SAMN04515666_10765"/>
<evidence type="ECO:0000313" key="2">
    <source>
        <dbReference type="EMBL" id="SEM07637.1"/>
    </source>
</evidence>
<name>A0A1H7VFT3_9HYPH</name>
<keyword evidence="3" id="KW-1185">Reference proteome</keyword>
<dbReference type="EMBL" id="FOAN01000007">
    <property type="protein sequence ID" value="SEM07637.1"/>
    <property type="molecule type" value="Genomic_DNA"/>
</dbReference>
<dbReference type="SUPFAM" id="SSF55021">
    <property type="entry name" value="ACT-like"/>
    <property type="match status" value="1"/>
</dbReference>
<dbReference type="InterPro" id="IPR044074">
    <property type="entry name" value="PurU_ACT"/>
</dbReference>
<feature type="domain" description="ACT" evidence="1">
    <location>
        <begin position="24"/>
        <end position="54"/>
    </location>
</feature>
<dbReference type="PROSITE" id="PS51671">
    <property type="entry name" value="ACT"/>
    <property type="match status" value="1"/>
</dbReference>
<dbReference type="InterPro" id="IPR045865">
    <property type="entry name" value="ACT-like_dom_sf"/>
</dbReference>
<evidence type="ECO:0000259" key="1">
    <source>
        <dbReference type="PROSITE" id="PS51671"/>
    </source>
</evidence>
<dbReference type="InterPro" id="IPR002912">
    <property type="entry name" value="ACT_dom"/>
</dbReference>
<reference evidence="3" key="1">
    <citation type="submission" date="2016-10" db="EMBL/GenBank/DDBJ databases">
        <authorList>
            <person name="Varghese N."/>
            <person name="Submissions S."/>
        </authorList>
    </citation>
    <scope>NUCLEOTIDE SEQUENCE [LARGE SCALE GENOMIC DNA]</scope>
    <source>
        <strain evidence="3">LMG 26383,CCUG 61248,R- 45681</strain>
    </source>
</reference>
<accession>A0A1H7VFT3</accession>
<organism evidence="2 3">
    <name type="scientific">Bosea lupini</name>
    <dbReference type="NCBI Taxonomy" id="1036779"/>
    <lineage>
        <taxon>Bacteria</taxon>
        <taxon>Pseudomonadati</taxon>
        <taxon>Pseudomonadota</taxon>
        <taxon>Alphaproteobacteria</taxon>
        <taxon>Hyphomicrobiales</taxon>
        <taxon>Boseaceae</taxon>
        <taxon>Bosea</taxon>
    </lineage>
</organism>
<dbReference type="AlphaFoldDB" id="A0A1H7VFT3"/>
<proteinExistence type="predicted"/>
<dbReference type="Proteomes" id="UP000199664">
    <property type="component" value="Unassembled WGS sequence"/>
</dbReference>
<protein>
    <submittedName>
        <fullName evidence="2">ACT domain-containing protein</fullName>
    </submittedName>
</protein>
<dbReference type="Pfam" id="PF01842">
    <property type="entry name" value="ACT"/>
    <property type="match status" value="1"/>
</dbReference>
<sequence>MADAHSPHVPTQVRDFKVQKPDRILTLSCEDRPGIVHAVSGVLYRHGCNILESA</sequence>
<dbReference type="Gene3D" id="3.30.70.260">
    <property type="match status" value="1"/>
</dbReference>
<dbReference type="CDD" id="cd04875">
    <property type="entry name" value="ACT_F4HF-DF"/>
    <property type="match status" value="1"/>
</dbReference>
<evidence type="ECO:0000313" key="3">
    <source>
        <dbReference type="Proteomes" id="UP000199664"/>
    </source>
</evidence>